<proteinExistence type="inferred from homology"/>
<dbReference type="GO" id="GO:0005739">
    <property type="term" value="C:mitochondrion"/>
    <property type="evidence" value="ECO:0000318"/>
    <property type="project" value="GO_Central"/>
</dbReference>
<dbReference type="InterPro" id="IPR045864">
    <property type="entry name" value="aa-tRNA-synth_II/BPL/LPL"/>
</dbReference>
<dbReference type="AlphaFoldDB" id="A9UTK6"/>
<dbReference type="GO" id="GO:0006422">
    <property type="term" value="P:aspartyl-tRNA aminoacylation"/>
    <property type="evidence" value="ECO:0000318"/>
    <property type="project" value="GO_Central"/>
</dbReference>
<dbReference type="PANTHER" id="PTHR22594:SF5">
    <property type="entry name" value="ASPARTATE--TRNA LIGASE, MITOCHONDRIAL"/>
    <property type="match status" value="1"/>
</dbReference>
<dbReference type="InterPro" id="IPR006195">
    <property type="entry name" value="aa-tRNA-synth_II"/>
</dbReference>
<dbReference type="KEGG" id="mbr:MONBRDRAFT_20001"/>
<dbReference type="SUPFAM" id="SSF55681">
    <property type="entry name" value="Class II aaRS and biotin synthetases"/>
    <property type="match status" value="1"/>
</dbReference>
<dbReference type="Gene3D" id="2.40.50.140">
    <property type="entry name" value="Nucleic acid-binding proteins"/>
    <property type="match status" value="1"/>
</dbReference>
<dbReference type="OMA" id="LCGWVDR"/>
<dbReference type="Pfam" id="PF01336">
    <property type="entry name" value="tRNA_anti-codon"/>
    <property type="match status" value="1"/>
</dbReference>
<dbReference type="GO" id="GO:0003676">
    <property type="term" value="F:nucleic acid binding"/>
    <property type="evidence" value="ECO:0007669"/>
    <property type="project" value="InterPro"/>
</dbReference>
<protein>
    <recommendedName>
        <fullName evidence="7">Aminoacyl-transfer RNA synthetases class-II family profile domain-containing protein</fullName>
    </recommendedName>
</protein>
<dbReference type="InterPro" id="IPR002312">
    <property type="entry name" value="Asp/Asn-tRNA-synth_IIb"/>
</dbReference>
<dbReference type="GeneID" id="5889139"/>
<evidence type="ECO:0000256" key="1">
    <source>
        <dbReference type="ARBA" id="ARBA00006303"/>
    </source>
</evidence>
<dbReference type="InterPro" id="IPR004524">
    <property type="entry name" value="Asp-tRNA-ligase_1"/>
</dbReference>
<dbReference type="Gene3D" id="3.30.1360.30">
    <property type="entry name" value="GAD-like domain"/>
    <property type="match status" value="1"/>
</dbReference>
<dbReference type="PANTHER" id="PTHR22594">
    <property type="entry name" value="ASPARTYL/LYSYL-TRNA SYNTHETASE"/>
    <property type="match status" value="1"/>
</dbReference>
<keyword evidence="9" id="KW-1185">Reference proteome</keyword>
<dbReference type="STRING" id="81824.A9UTK6"/>
<dbReference type="PROSITE" id="PS50862">
    <property type="entry name" value="AA_TRNA_LIGASE_II"/>
    <property type="match status" value="1"/>
</dbReference>
<dbReference type="GO" id="GO:0005524">
    <property type="term" value="F:ATP binding"/>
    <property type="evidence" value="ECO:0007669"/>
    <property type="project" value="UniProtKB-KW"/>
</dbReference>
<evidence type="ECO:0000256" key="6">
    <source>
        <dbReference type="ARBA" id="ARBA00023146"/>
    </source>
</evidence>
<evidence type="ECO:0000259" key="7">
    <source>
        <dbReference type="PROSITE" id="PS50862"/>
    </source>
</evidence>
<comment type="similarity">
    <text evidence="1">Belongs to the class-II aminoacyl-tRNA synthetase family. Type 1 subfamily.</text>
</comment>
<dbReference type="FunCoup" id="A9UTK6">
    <property type="interactions" value="1207"/>
</dbReference>
<dbReference type="InterPro" id="IPR012340">
    <property type="entry name" value="NA-bd_OB-fold"/>
</dbReference>
<organism evidence="8 9">
    <name type="scientific">Monosiga brevicollis</name>
    <name type="common">Choanoflagellate</name>
    <dbReference type="NCBI Taxonomy" id="81824"/>
    <lineage>
        <taxon>Eukaryota</taxon>
        <taxon>Choanoflagellata</taxon>
        <taxon>Craspedida</taxon>
        <taxon>Salpingoecidae</taxon>
        <taxon>Monosiga</taxon>
    </lineage>
</organism>
<dbReference type="RefSeq" id="XP_001743932.1">
    <property type="nucleotide sequence ID" value="XM_001743880.1"/>
</dbReference>
<dbReference type="EMBL" id="CH991545">
    <property type="protein sequence ID" value="EDQ91510.1"/>
    <property type="molecule type" value="Genomic_DNA"/>
</dbReference>
<evidence type="ECO:0000256" key="2">
    <source>
        <dbReference type="ARBA" id="ARBA00022598"/>
    </source>
</evidence>
<dbReference type="InterPro" id="IPR004364">
    <property type="entry name" value="Aa-tRNA-synt_II"/>
</dbReference>
<keyword evidence="3" id="KW-0547">Nucleotide-binding</keyword>
<dbReference type="Proteomes" id="UP000001357">
    <property type="component" value="Unassembled WGS sequence"/>
</dbReference>
<evidence type="ECO:0000256" key="4">
    <source>
        <dbReference type="ARBA" id="ARBA00022840"/>
    </source>
</evidence>
<evidence type="ECO:0000256" key="5">
    <source>
        <dbReference type="ARBA" id="ARBA00022917"/>
    </source>
</evidence>
<evidence type="ECO:0000313" key="8">
    <source>
        <dbReference type="EMBL" id="EDQ91510.1"/>
    </source>
</evidence>
<keyword evidence="2" id="KW-0436">Ligase</keyword>
<dbReference type="PRINTS" id="PR01042">
    <property type="entry name" value="TRNASYNTHASP"/>
</dbReference>
<dbReference type="Pfam" id="PF00152">
    <property type="entry name" value="tRNA-synt_2"/>
    <property type="match status" value="1"/>
</dbReference>
<name>A9UTK6_MONBE</name>
<keyword evidence="5" id="KW-0648">Protein biosynthesis</keyword>
<dbReference type="SUPFAM" id="SSF50249">
    <property type="entry name" value="Nucleic acid-binding proteins"/>
    <property type="match status" value="1"/>
</dbReference>
<gene>
    <name evidence="8" type="ORF">MONBRDRAFT_20001</name>
</gene>
<evidence type="ECO:0000313" key="9">
    <source>
        <dbReference type="Proteomes" id="UP000001357"/>
    </source>
</evidence>
<keyword evidence="6" id="KW-0030">Aminoacyl-tRNA synthetase</keyword>
<reference evidence="8 9" key="1">
    <citation type="journal article" date="2008" name="Nature">
        <title>The genome of the choanoflagellate Monosiga brevicollis and the origin of metazoans.</title>
        <authorList>
            <consortium name="JGI Sequencing"/>
            <person name="King N."/>
            <person name="Westbrook M.J."/>
            <person name="Young S.L."/>
            <person name="Kuo A."/>
            <person name="Abedin M."/>
            <person name="Chapman J."/>
            <person name="Fairclough S."/>
            <person name="Hellsten U."/>
            <person name="Isogai Y."/>
            <person name="Letunic I."/>
            <person name="Marr M."/>
            <person name="Pincus D."/>
            <person name="Putnam N."/>
            <person name="Rokas A."/>
            <person name="Wright K.J."/>
            <person name="Zuzow R."/>
            <person name="Dirks W."/>
            <person name="Good M."/>
            <person name="Goodstein D."/>
            <person name="Lemons D."/>
            <person name="Li W."/>
            <person name="Lyons J.B."/>
            <person name="Morris A."/>
            <person name="Nichols S."/>
            <person name="Richter D.J."/>
            <person name="Salamov A."/>
            <person name="Bork P."/>
            <person name="Lim W.A."/>
            <person name="Manning G."/>
            <person name="Miller W.T."/>
            <person name="McGinnis W."/>
            <person name="Shapiro H."/>
            <person name="Tjian R."/>
            <person name="Grigoriev I.V."/>
            <person name="Rokhsar D."/>
        </authorList>
    </citation>
    <scope>NUCLEOTIDE SEQUENCE [LARGE SCALE GENOMIC DNA]</scope>
    <source>
        <strain evidence="9">MX1 / ATCC 50154</strain>
    </source>
</reference>
<dbReference type="Gene3D" id="3.30.930.10">
    <property type="entry name" value="Bira Bifunctional Protein, Domain 2"/>
    <property type="match status" value="1"/>
</dbReference>
<dbReference type="InParanoid" id="A9UTK6"/>
<sequence length="624" mass="70207">MLARLLGLGRLRAALTPAPTGWRGLPARTGVRAGSTERGTGTYRTHMCGDLTKHVKQQVRVAGWVEAIRKAGDDLLFVTLRDATGRVQVKATGPDMHLLAKTSIESVFAIEGEVCVRPDSARRSTHHDQQSSLELTDLEICSKRAEELSRAASLPFRPASLHDQPLEDTRLRHRPLDLRRAVLQDALRLRHKLSTRFRAALNDNGFLEVETPTLFKRTPGGANEFLVPTQMPGKFYALVQSPQQYKQMLMVGGIDRYYQFARCYRDEGGRMDRQPEFTQLDLEMAFAGQAEVMELMEKVVKHVLQDWIDTARPFERLTFHEAMSQYGSDKPDRRFDMLLQDVTPELLNCGHVGWIATAFVLFFCYSAMRSCLLSQGRPALRAKHAQLDDQKDFAVIALRADQAQRIDALQQHARGMGMEVGVGLGMQQSIQEQLGKLRLYIAQILAEHDLLKLDDEQLDIFWVYDFPMFEQHELNSSRIQACHHPFTAPHPDDIAYLETEPMKVRAQHYDLVMNGVELGGGSVRIHDAELQRYIIDHVLQDDPKVFEQLLQALAYGAPPHAGIALGFDRLVLMLSRAAGARSLRDVMAFPKSFAGKELMSDSPSTVTAADLDVYHIQTKSLASD</sequence>
<dbReference type="GO" id="GO:0004815">
    <property type="term" value="F:aspartate-tRNA ligase activity"/>
    <property type="evidence" value="ECO:0000318"/>
    <property type="project" value="GO_Central"/>
</dbReference>
<accession>A9UTK6</accession>
<dbReference type="InterPro" id="IPR004365">
    <property type="entry name" value="NA-bd_OB_tRNA"/>
</dbReference>
<dbReference type="HAMAP" id="MF_00044">
    <property type="entry name" value="Asp_tRNA_synth_type1"/>
    <property type="match status" value="1"/>
</dbReference>
<dbReference type="eggNOG" id="KOG2411">
    <property type="taxonomic scope" value="Eukaryota"/>
</dbReference>
<evidence type="ECO:0000256" key="3">
    <source>
        <dbReference type="ARBA" id="ARBA00022741"/>
    </source>
</evidence>
<keyword evidence="4" id="KW-0067">ATP-binding</keyword>
<feature type="domain" description="Aminoacyl-transfer RNA synthetases class-II family profile" evidence="7">
    <location>
        <begin position="185"/>
        <end position="590"/>
    </location>
</feature>
<dbReference type="NCBIfam" id="NF001750">
    <property type="entry name" value="PRK00476.1"/>
    <property type="match status" value="1"/>
</dbReference>
<dbReference type="InterPro" id="IPR004115">
    <property type="entry name" value="GAD-like_sf"/>
</dbReference>